<keyword evidence="1" id="KW-0812">Transmembrane</keyword>
<dbReference type="Gene3D" id="3.30.70.270">
    <property type="match status" value="1"/>
</dbReference>
<dbReference type="AlphaFoldDB" id="A0A4V6P439"/>
<proteinExistence type="predicted"/>
<dbReference type="SUPFAM" id="SSF55073">
    <property type="entry name" value="Nucleotide cyclase"/>
    <property type="match status" value="1"/>
</dbReference>
<evidence type="ECO:0000313" key="4">
    <source>
        <dbReference type="EMBL" id="TCV93579.1"/>
    </source>
</evidence>
<dbReference type="CDD" id="cd01949">
    <property type="entry name" value="GGDEF"/>
    <property type="match status" value="1"/>
</dbReference>
<dbReference type="EMBL" id="SMCQ01000023">
    <property type="protein sequence ID" value="TCV93579.1"/>
    <property type="molecule type" value="Genomic_DNA"/>
</dbReference>
<dbReference type="Pfam" id="PF00990">
    <property type="entry name" value="GGDEF"/>
    <property type="match status" value="1"/>
</dbReference>
<dbReference type="PANTHER" id="PTHR33121">
    <property type="entry name" value="CYCLIC DI-GMP PHOSPHODIESTERASE PDEF"/>
    <property type="match status" value="1"/>
</dbReference>
<dbReference type="PROSITE" id="PS50883">
    <property type="entry name" value="EAL"/>
    <property type="match status" value="1"/>
</dbReference>
<dbReference type="Pfam" id="PF00563">
    <property type="entry name" value="EAL"/>
    <property type="match status" value="1"/>
</dbReference>
<name>A0A4V6P439_9FIRM</name>
<dbReference type="InterPro" id="IPR035919">
    <property type="entry name" value="EAL_sf"/>
</dbReference>
<dbReference type="Proteomes" id="UP000295515">
    <property type="component" value="Unassembled WGS sequence"/>
</dbReference>
<dbReference type="GeneID" id="98916317"/>
<dbReference type="Gene3D" id="3.20.20.450">
    <property type="entry name" value="EAL domain"/>
    <property type="match status" value="1"/>
</dbReference>
<evidence type="ECO:0000259" key="2">
    <source>
        <dbReference type="PROSITE" id="PS50883"/>
    </source>
</evidence>
<keyword evidence="1" id="KW-0472">Membrane</keyword>
<keyword evidence="5" id="KW-1185">Reference proteome</keyword>
<dbReference type="RefSeq" id="WP_066443962.1">
    <property type="nucleotide sequence ID" value="NZ_JANKBF010000020.1"/>
</dbReference>
<dbReference type="NCBIfam" id="TIGR00254">
    <property type="entry name" value="GGDEF"/>
    <property type="match status" value="1"/>
</dbReference>
<accession>A0A4V6P439</accession>
<dbReference type="InterPro" id="IPR043128">
    <property type="entry name" value="Rev_trsase/Diguanyl_cyclase"/>
</dbReference>
<dbReference type="InterPro" id="IPR001633">
    <property type="entry name" value="EAL_dom"/>
</dbReference>
<evidence type="ECO:0000313" key="5">
    <source>
        <dbReference type="Proteomes" id="UP000295515"/>
    </source>
</evidence>
<protein>
    <submittedName>
        <fullName evidence="4">Diguanylate cyclase/phosphodiesterase</fullName>
    </submittedName>
</protein>
<evidence type="ECO:0000256" key="1">
    <source>
        <dbReference type="SAM" id="Phobius"/>
    </source>
</evidence>
<organism evidence="4 5">
    <name type="scientific">Longibaculum muris</name>
    <dbReference type="NCBI Taxonomy" id="1796628"/>
    <lineage>
        <taxon>Bacteria</taxon>
        <taxon>Bacillati</taxon>
        <taxon>Bacillota</taxon>
        <taxon>Erysipelotrichia</taxon>
        <taxon>Erysipelotrichales</taxon>
        <taxon>Coprobacillaceae</taxon>
        <taxon>Longibaculum</taxon>
    </lineage>
</organism>
<dbReference type="PANTHER" id="PTHR33121:SF70">
    <property type="entry name" value="SIGNALING PROTEIN YKOW"/>
    <property type="match status" value="1"/>
</dbReference>
<dbReference type="InterPro" id="IPR000160">
    <property type="entry name" value="GGDEF_dom"/>
</dbReference>
<sequence length="757" mass="87128">MGSSQKKNMITKKPLRSYYLVLSLVAVIVIVLASYFVVHIRQVTYQQGEHYLLEISQSIADKMNLNTNISLSELRITASNYIERKEAHGSVGDFLQKRGEALDFSFLSFMDMNGKCTNDKGQAFNFSNDDMIMEVLEGKEIITDSIGLKSYNQDGLIYGVPVYQNDKIIGGIIALESKEWINSLLAENYFDEQAYFHVIENDGTFVMKSNNDNDLMIGHNFFYELSNQSTLSQKQFQNIHDAIGKGQSGSFVFHQKNNKQNTQLVYYVPLLKDMSLIFMIDQHVALGPFQDLAFYSTIILLTIIILLTGVLLLVFINYRKNNTQLYETAYVDTVTQGYNQTRFRIEAGQLISTHPPLTYTFLILDISRFKLINDAFGYQGGNRLLKYIHDVIKAKLKDDEMICRIAADQFVILLHRHDESSIVELLDSSISQMNNFNKKLQEKYFLTFTIGAYMIDDPNLSVVFIQDRANVARKSKACSKNHPFYRLTFFAQAEHQRMLKEKDMENRMEEALTNREFVVYFQPKIELKSNRYVGGEALVRWLNPQKGLIPPDEFIPFFEENGFIIKLDLYVFECVCQHIRIWLDAKLTPAPISVNLSRAHLNNPHFLDNYILIQQKYNVPPHLIEIEITESLLSENLETVIWAIDKIHNAGFTCSLDDFGSGYSSLNMLSSINVDVIKLDRAFFKSLDMENDRERAIIETIIDMTKRLKMRTVSEGVESGLQLEFLKTIDCDMVQGYVVSKPVPVNEFEKMIFKERG</sequence>
<dbReference type="CDD" id="cd01948">
    <property type="entry name" value="EAL"/>
    <property type="match status" value="1"/>
</dbReference>
<feature type="transmembrane region" description="Helical" evidence="1">
    <location>
        <begin position="18"/>
        <end position="38"/>
    </location>
</feature>
<dbReference type="SMART" id="SM00052">
    <property type="entry name" value="EAL"/>
    <property type="match status" value="1"/>
</dbReference>
<reference evidence="4 5" key="1">
    <citation type="submission" date="2019-03" db="EMBL/GenBank/DDBJ databases">
        <title>Genomic Encyclopedia of Type Strains, Phase IV (KMG-IV): sequencing the most valuable type-strain genomes for metagenomic binning, comparative biology and taxonomic classification.</title>
        <authorList>
            <person name="Goeker M."/>
        </authorList>
    </citation>
    <scope>NUCLEOTIDE SEQUENCE [LARGE SCALE GENOMIC DNA]</scope>
    <source>
        <strain evidence="4 5">DSM 29487</strain>
    </source>
</reference>
<dbReference type="InterPro" id="IPR050706">
    <property type="entry name" value="Cyclic-di-GMP_PDE-like"/>
</dbReference>
<dbReference type="SMART" id="SM00267">
    <property type="entry name" value="GGDEF"/>
    <property type="match status" value="1"/>
</dbReference>
<keyword evidence="1" id="KW-1133">Transmembrane helix</keyword>
<dbReference type="InterPro" id="IPR029787">
    <property type="entry name" value="Nucleotide_cyclase"/>
</dbReference>
<comment type="caution">
    <text evidence="4">The sequence shown here is derived from an EMBL/GenBank/DDBJ whole genome shotgun (WGS) entry which is preliminary data.</text>
</comment>
<feature type="domain" description="GGDEF" evidence="3">
    <location>
        <begin position="357"/>
        <end position="488"/>
    </location>
</feature>
<dbReference type="SUPFAM" id="SSF141868">
    <property type="entry name" value="EAL domain-like"/>
    <property type="match status" value="1"/>
</dbReference>
<dbReference type="Gene3D" id="3.30.450.20">
    <property type="entry name" value="PAS domain"/>
    <property type="match status" value="1"/>
</dbReference>
<feature type="transmembrane region" description="Helical" evidence="1">
    <location>
        <begin position="264"/>
        <end position="280"/>
    </location>
</feature>
<evidence type="ECO:0000259" key="3">
    <source>
        <dbReference type="PROSITE" id="PS50887"/>
    </source>
</evidence>
<dbReference type="PROSITE" id="PS50887">
    <property type="entry name" value="GGDEF"/>
    <property type="match status" value="1"/>
</dbReference>
<dbReference type="GO" id="GO:0071111">
    <property type="term" value="F:cyclic-guanylate-specific phosphodiesterase activity"/>
    <property type="evidence" value="ECO:0007669"/>
    <property type="project" value="InterPro"/>
</dbReference>
<gene>
    <name evidence="4" type="ORF">EDD60_12313</name>
</gene>
<feature type="domain" description="EAL" evidence="2">
    <location>
        <begin position="501"/>
        <end position="756"/>
    </location>
</feature>
<feature type="transmembrane region" description="Helical" evidence="1">
    <location>
        <begin position="292"/>
        <end position="316"/>
    </location>
</feature>